<evidence type="ECO:0000313" key="5">
    <source>
        <dbReference type="Proteomes" id="UP000216802"/>
    </source>
</evidence>
<keyword evidence="6" id="KW-1185">Reference proteome</keyword>
<protein>
    <submittedName>
        <fullName evidence="2">Uncharacterized protein</fullName>
    </submittedName>
</protein>
<evidence type="ECO:0000313" key="2">
    <source>
        <dbReference type="EMBL" id="PAK78673.1"/>
    </source>
</evidence>
<reference evidence="1 4" key="1">
    <citation type="journal article" date="2017" name="Biosci Microbiota Food Health">
        <title>Genomic characterization reconfirms the taxonomic status of Lactobacillus parakefiri.</title>
        <authorList>
            <person name="Tanizawa Y."/>
            <person name="Kobayashi H."/>
            <person name="Kaminuma E."/>
            <person name="Sakamoto M."/>
            <person name="Ohkuma M."/>
            <person name="Nakamura Y."/>
            <person name="Arita M."/>
            <person name="Tohno M."/>
        </authorList>
    </citation>
    <scope>NUCLEOTIDE SEQUENCE [LARGE SCALE GENOMIC DNA]</scope>
    <source>
        <strain evidence="1 4">JCM 8573</strain>
    </source>
</reference>
<evidence type="ECO:0000313" key="4">
    <source>
        <dbReference type="Proteomes" id="UP000214739"/>
    </source>
</evidence>
<sequence>MTVATQTQFKEALSSKEKFNDFISDYFATHKFLSGSYDDGIYFENYQVHLDSKNGLVITLVTGSYTGQAFPIKDTENISVEDFRQLILNKKFADKTTSLSDVFHMTADTIDR</sequence>
<evidence type="ECO:0000313" key="1">
    <source>
        <dbReference type="EMBL" id="GAW73298.1"/>
    </source>
</evidence>
<dbReference type="EMBL" id="BDGB01000161">
    <property type="protein sequence ID" value="GAW73298.1"/>
    <property type="molecule type" value="Genomic_DNA"/>
</dbReference>
<reference evidence="3" key="4">
    <citation type="submission" date="2019-02" db="EMBL/GenBank/DDBJ databases">
        <authorList>
            <person name="Buron G."/>
            <person name="Chaylann A."/>
            <person name="Dolejs I."/>
            <person name="Forster J."/>
            <person name="Miks M.H."/>
        </authorList>
    </citation>
    <scope>NUCLEOTIDE SEQUENCE</scope>
    <source>
        <strain evidence="3">DSM 10551</strain>
    </source>
</reference>
<dbReference type="EMBL" id="NCXI01000090">
    <property type="protein sequence ID" value="PAK78673.1"/>
    <property type="molecule type" value="Genomic_DNA"/>
</dbReference>
<dbReference type="Proteomes" id="UP000214739">
    <property type="component" value="Unassembled WGS sequence"/>
</dbReference>
<organism evidence="2 5">
    <name type="scientific">Lentilactobacillus parakefiri</name>
    <dbReference type="NCBI Taxonomy" id="152332"/>
    <lineage>
        <taxon>Bacteria</taxon>
        <taxon>Bacillati</taxon>
        <taxon>Bacillota</taxon>
        <taxon>Bacilli</taxon>
        <taxon>Lactobacillales</taxon>
        <taxon>Lactobacillaceae</taxon>
        <taxon>Lentilactobacillus</taxon>
    </lineage>
</organism>
<reference evidence="2 5" key="2">
    <citation type="submission" date="2017-04" db="EMBL/GenBank/DDBJ databases">
        <title>Kefir bacterial isolates.</title>
        <authorList>
            <person name="Kim Y."/>
            <person name="Blasche S."/>
            <person name="Patil K.R."/>
        </authorList>
    </citation>
    <scope>NUCLEOTIDE SEQUENCE [LARGE SCALE GENOMIC DNA]</scope>
    <source>
        <strain evidence="2 5">OG2</strain>
    </source>
</reference>
<name>A0A269XZF8_9LACO</name>
<dbReference type="RefSeq" id="WP_057961847.1">
    <property type="nucleotide sequence ID" value="NZ_BAAAXO010000030.1"/>
</dbReference>
<evidence type="ECO:0000313" key="3">
    <source>
        <dbReference type="EMBL" id="TDG88103.1"/>
    </source>
</evidence>
<dbReference type="AlphaFoldDB" id="A0A269XZF8"/>
<comment type="caution">
    <text evidence="2">The sequence shown here is derived from an EMBL/GenBank/DDBJ whole genome shotgun (WGS) entry which is preliminary data.</text>
</comment>
<proteinExistence type="predicted"/>
<dbReference type="EMBL" id="PUFL01000091">
    <property type="protein sequence ID" value="TDG88103.1"/>
    <property type="molecule type" value="Genomic_DNA"/>
</dbReference>
<accession>A0A269XZF8</accession>
<evidence type="ECO:0000313" key="6">
    <source>
        <dbReference type="Proteomes" id="UP000294668"/>
    </source>
</evidence>
<gene>
    <name evidence="2" type="ORF">B8W98_09940</name>
    <name evidence="3" type="ORF">C5L28_002516</name>
    <name evidence="1" type="ORF">LPKJCM_02442</name>
</gene>
<dbReference type="OrthoDB" id="2313549at2"/>
<dbReference type="Proteomes" id="UP000294668">
    <property type="component" value="Unassembled WGS sequence"/>
</dbReference>
<reference evidence="3 6" key="3">
    <citation type="journal article" date="2019" name="Appl. Microbiol. Biotechnol.">
        <title>Uncovering carbohydrate metabolism through a genotype-phenotype association study of 56 lactic acid bacteria genomes.</title>
        <authorList>
            <person name="Buron-Moles G."/>
            <person name="Chailyan A."/>
            <person name="Dolejs I."/>
            <person name="Forster J."/>
            <person name="Miks M.H."/>
        </authorList>
    </citation>
    <scope>NUCLEOTIDE SEQUENCE [LARGE SCALE GENOMIC DNA]</scope>
    <source>
        <strain evidence="3 6">DSM 10551</strain>
    </source>
</reference>
<dbReference type="Proteomes" id="UP000216802">
    <property type="component" value="Unassembled WGS sequence"/>
</dbReference>